<accession>A0A395HQK7</accession>
<feature type="compositionally biased region" description="Polar residues" evidence="1">
    <location>
        <begin position="10"/>
        <end position="30"/>
    </location>
</feature>
<proteinExistence type="predicted"/>
<dbReference type="STRING" id="1450537.A0A395HQK7"/>
<evidence type="ECO:0000313" key="2">
    <source>
        <dbReference type="EMBL" id="RAL09886.1"/>
    </source>
</evidence>
<evidence type="ECO:0000313" key="3">
    <source>
        <dbReference type="Proteomes" id="UP000248961"/>
    </source>
</evidence>
<keyword evidence="3" id="KW-1185">Reference proteome</keyword>
<reference evidence="2 3" key="1">
    <citation type="submission" date="2018-02" db="EMBL/GenBank/DDBJ databases">
        <title>The genomes of Aspergillus section Nigri reveals drivers in fungal speciation.</title>
        <authorList>
            <consortium name="DOE Joint Genome Institute"/>
            <person name="Vesth T.C."/>
            <person name="Nybo J."/>
            <person name="Theobald S."/>
            <person name="Brandl J."/>
            <person name="Frisvad J.C."/>
            <person name="Nielsen K.F."/>
            <person name="Lyhne E.K."/>
            <person name="Kogle M.E."/>
            <person name="Kuo A."/>
            <person name="Riley R."/>
            <person name="Clum A."/>
            <person name="Nolan M."/>
            <person name="Lipzen A."/>
            <person name="Salamov A."/>
            <person name="Henrissat B."/>
            <person name="Wiebenga A."/>
            <person name="De vries R.P."/>
            <person name="Grigoriev I.V."/>
            <person name="Mortensen U.H."/>
            <person name="Andersen M.R."/>
            <person name="Baker S.E."/>
        </authorList>
    </citation>
    <scope>NUCLEOTIDE SEQUENCE [LARGE SCALE GENOMIC DNA]</scope>
    <source>
        <strain evidence="2 3">CBS 101889</strain>
    </source>
</reference>
<feature type="compositionally biased region" description="Acidic residues" evidence="1">
    <location>
        <begin position="46"/>
        <end position="67"/>
    </location>
</feature>
<dbReference type="VEuPathDB" id="FungiDB:BO97DRAFT_457481"/>
<feature type="compositionally biased region" description="Basic and acidic residues" evidence="1">
    <location>
        <begin position="31"/>
        <end position="45"/>
    </location>
</feature>
<dbReference type="EMBL" id="KZ824300">
    <property type="protein sequence ID" value="RAL09886.1"/>
    <property type="molecule type" value="Genomic_DNA"/>
</dbReference>
<dbReference type="OrthoDB" id="3350591at2759"/>
<dbReference type="AlphaFoldDB" id="A0A395HQK7"/>
<organism evidence="2 3">
    <name type="scientific">Aspergillus homomorphus (strain CBS 101889)</name>
    <dbReference type="NCBI Taxonomy" id="1450537"/>
    <lineage>
        <taxon>Eukaryota</taxon>
        <taxon>Fungi</taxon>
        <taxon>Dikarya</taxon>
        <taxon>Ascomycota</taxon>
        <taxon>Pezizomycotina</taxon>
        <taxon>Eurotiomycetes</taxon>
        <taxon>Eurotiomycetidae</taxon>
        <taxon>Eurotiales</taxon>
        <taxon>Aspergillaceae</taxon>
        <taxon>Aspergillus</taxon>
        <taxon>Aspergillus subgen. Circumdati</taxon>
    </lineage>
</organism>
<dbReference type="GeneID" id="37203496"/>
<sequence>MLEVEENDMGSGSESGNGDRSTDAGTMNSDTDVKIMDGEAERDSAGESEWDSEWGSDDIDDSDDDSIELPDIPLLKEALSIVYQVIDGEVDPDTGAQRIDAPVRSVLTSPMDERRKSDEICDFSWLFWDPVLDAARGIRNDDEGRAQARREYDNEGLNHLADLMAALAHFPPVVIELGGEGGVWSMATCLGFQPDHLLHIASWAQDPRCPSERPMDYYCEKDDFIPAMMGAISFLARVMGRRIIISLSCASGSSMLGPSYTVSCTLDPLLEPGKHYLDYRPGYLYRSESEVWCQERWDFWKERITDLGKFASHNYRMVATTLVERMNEIEAQAQHESDLNSAS</sequence>
<protein>
    <submittedName>
        <fullName evidence="2">Uncharacterized protein</fullName>
    </submittedName>
</protein>
<feature type="region of interest" description="Disordered" evidence="1">
    <location>
        <begin position="1"/>
        <end position="67"/>
    </location>
</feature>
<evidence type="ECO:0000256" key="1">
    <source>
        <dbReference type="SAM" id="MobiDB-lite"/>
    </source>
</evidence>
<name>A0A395HQK7_ASPHC</name>
<dbReference type="RefSeq" id="XP_025549040.1">
    <property type="nucleotide sequence ID" value="XM_025699207.1"/>
</dbReference>
<dbReference type="Proteomes" id="UP000248961">
    <property type="component" value="Unassembled WGS sequence"/>
</dbReference>
<gene>
    <name evidence="2" type="ORF">BO97DRAFT_457481</name>
</gene>